<dbReference type="AlphaFoldDB" id="A0A0F9GIS9"/>
<accession>A0A0F9GIS9</accession>
<organism evidence="1">
    <name type="scientific">marine sediment metagenome</name>
    <dbReference type="NCBI Taxonomy" id="412755"/>
    <lineage>
        <taxon>unclassified sequences</taxon>
        <taxon>metagenomes</taxon>
        <taxon>ecological metagenomes</taxon>
    </lineage>
</organism>
<protein>
    <submittedName>
        <fullName evidence="1">Uncharacterized protein</fullName>
    </submittedName>
</protein>
<sequence>MSSGLSPFEKRAIAEKFLHWLSENSIKDWPNTYSLIVRAADALDEEVYNLWKAYDLLVILGRLERISPNGRKGCRVLCFTPLTKPVPSDAILCNKKSCPILKQIGEIFNSQI</sequence>
<comment type="caution">
    <text evidence="1">The sequence shown here is derived from an EMBL/GenBank/DDBJ whole genome shotgun (WGS) entry which is preliminary data.</text>
</comment>
<evidence type="ECO:0000313" key="1">
    <source>
        <dbReference type="EMBL" id="KKL98739.1"/>
    </source>
</evidence>
<dbReference type="EMBL" id="LAZR01017840">
    <property type="protein sequence ID" value="KKL98739.1"/>
    <property type="molecule type" value="Genomic_DNA"/>
</dbReference>
<name>A0A0F9GIS9_9ZZZZ</name>
<reference evidence="1" key="1">
    <citation type="journal article" date="2015" name="Nature">
        <title>Complex archaea that bridge the gap between prokaryotes and eukaryotes.</title>
        <authorList>
            <person name="Spang A."/>
            <person name="Saw J.H."/>
            <person name="Jorgensen S.L."/>
            <person name="Zaremba-Niedzwiedzka K."/>
            <person name="Martijn J."/>
            <person name="Lind A.E."/>
            <person name="van Eijk R."/>
            <person name="Schleper C."/>
            <person name="Guy L."/>
            <person name="Ettema T.J."/>
        </authorList>
    </citation>
    <scope>NUCLEOTIDE SEQUENCE</scope>
</reference>
<proteinExistence type="predicted"/>
<gene>
    <name evidence="1" type="ORF">LCGC14_1821400</name>
</gene>